<organism evidence="2 3">
    <name type="scientific">Pseudomonas fluorescens R124</name>
    <dbReference type="NCBI Taxonomy" id="743713"/>
    <lineage>
        <taxon>Bacteria</taxon>
        <taxon>Pseudomonadati</taxon>
        <taxon>Pseudomonadota</taxon>
        <taxon>Gammaproteobacteria</taxon>
        <taxon>Pseudomonadales</taxon>
        <taxon>Pseudomonadaceae</taxon>
        <taxon>Pseudomonas</taxon>
    </lineage>
</organism>
<dbReference type="RefSeq" id="WP_003224420.1">
    <property type="nucleotide sequence ID" value="NZ_CM001561.1"/>
</dbReference>
<keyword evidence="1" id="KW-1133">Transmembrane helix</keyword>
<dbReference type="Proteomes" id="UP000006045">
    <property type="component" value="Chromosome"/>
</dbReference>
<name>A0A7U9GSF1_PSEFL</name>
<sequence>MLEHIWRSIHSPGYFPNVMEWMVDILLNPFMVVMCLMVGALAGKWWRAIPYGGLTCYVVFLSRSSFYRWDSIFPEAGLPALLIDGTLLALIGFYLKGVLRTRAEAKPEGHWLRWLYRTLRAVMLTVVVVFWVLVGLFVVIFTVSVATQPSVVH</sequence>
<evidence type="ECO:0000256" key="1">
    <source>
        <dbReference type="SAM" id="Phobius"/>
    </source>
</evidence>
<feature type="transmembrane region" description="Helical" evidence="1">
    <location>
        <begin position="48"/>
        <end position="66"/>
    </location>
</feature>
<protein>
    <submittedName>
        <fullName evidence="2">Uncharacterized protein</fullName>
    </submittedName>
</protein>
<proteinExistence type="predicted"/>
<reference evidence="2 3" key="1">
    <citation type="submission" date="2012-08" db="EMBL/GenBank/DDBJ databases">
        <title>The genome of cave-isolated P. fluorescens strain R124 demonstrates phenotypic adaptation to the mineral environment.</title>
        <authorList>
            <person name="Barton M.D."/>
            <person name="Petronio M."/>
            <person name="Giarrizzo J.G."/>
            <person name="Bowling B.V."/>
            <person name="Barton H.A."/>
        </authorList>
    </citation>
    <scope>NUCLEOTIDE SEQUENCE [LARGE SCALE GENOMIC DNA]</scope>
    <source>
        <strain evidence="2 3">R124</strain>
    </source>
</reference>
<dbReference type="EMBL" id="CM001561">
    <property type="protein sequence ID" value="EJZ58028.1"/>
    <property type="molecule type" value="Genomic_DNA"/>
</dbReference>
<gene>
    <name evidence="2" type="ORF">I1A_002354</name>
</gene>
<evidence type="ECO:0000313" key="2">
    <source>
        <dbReference type="EMBL" id="EJZ58028.1"/>
    </source>
</evidence>
<keyword evidence="1" id="KW-0812">Transmembrane</keyword>
<feature type="transmembrane region" description="Helical" evidence="1">
    <location>
        <begin position="21"/>
        <end position="41"/>
    </location>
</feature>
<feature type="transmembrane region" description="Helical" evidence="1">
    <location>
        <begin position="119"/>
        <end position="143"/>
    </location>
</feature>
<dbReference type="AlphaFoldDB" id="A0A7U9GSF1"/>
<evidence type="ECO:0000313" key="3">
    <source>
        <dbReference type="Proteomes" id="UP000006045"/>
    </source>
</evidence>
<dbReference type="OrthoDB" id="6996652at2"/>
<keyword evidence="1" id="KW-0472">Membrane</keyword>
<accession>A0A7U9GSF1</accession>
<feature type="transmembrane region" description="Helical" evidence="1">
    <location>
        <begin position="78"/>
        <end position="99"/>
    </location>
</feature>